<dbReference type="PANTHER" id="PTHR45138:SF9">
    <property type="entry name" value="DIGUANYLATE CYCLASE DGCM-RELATED"/>
    <property type="match status" value="1"/>
</dbReference>
<accession>A0A7W7Z3X3</accession>
<comment type="caution">
    <text evidence="5">The sequence shown here is derived from an EMBL/GenBank/DDBJ whole genome shotgun (WGS) entry which is preliminary data.</text>
</comment>
<dbReference type="CDD" id="cd01949">
    <property type="entry name" value="GGDEF"/>
    <property type="match status" value="1"/>
</dbReference>
<evidence type="ECO:0000259" key="4">
    <source>
        <dbReference type="PROSITE" id="PS50887"/>
    </source>
</evidence>
<organism evidence="5 6">
    <name type="scientific">Rhodopseudomonas rhenobacensis</name>
    <dbReference type="NCBI Taxonomy" id="87461"/>
    <lineage>
        <taxon>Bacteria</taxon>
        <taxon>Pseudomonadati</taxon>
        <taxon>Pseudomonadota</taxon>
        <taxon>Alphaproteobacteria</taxon>
        <taxon>Hyphomicrobiales</taxon>
        <taxon>Nitrobacteraceae</taxon>
        <taxon>Rhodopseudomonas</taxon>
    </lineage>
</organism>
<evidence type="ECO:0000256" key="1">
    <source>
        <dbReference type="ARBA" id="ARBA00012528"/>
    </source>
</evidence>
<protein>
    <recommendedName>
        <fullName evidence="1">diguanylate cyclase</fullName>
        <ecNumber evidence="1">2.7.7.65</ecNumber>
    </recommendedName>
</protein>
<dbReference type="Pfam" id="PF00990">
    <property type="entry name" value="GGDEF"/>
    <property type="match status" value="1"/>
</dbReference>
<dbReference type="EMBL" id="JACHIH010000012">
    <property type="protein sequence ID" value="MBB5047560.1"/>
    <property type="molecule type" value="Genomic_DNA"/>
</dbReference>
<dbReference type="NCBIfam" id="TIGR00254">
    <property type="entry name" value="GGDEF"/>
    <property type="match status" value="1"/>
</dbReference>
<dbReference type="GO" id="GO:1902201">
    <property type="term" value="P:negative regulation of bacterial-type flagellum-dependent cell motility"/>
    <property type="evidence" value="ECO:0007669"/>
    <property type="project" value="TreeGrafter"/>
</dbReference>
<dbReference type="FunFam" id="3.30.70.270:FF:000001">
    <property type="entry name" value="Diguanylate cyclase domain protein"/>
    <property type="match status" value="1"/>
</dbReference>
<dbReference type="GO" id="GO:0005886">
    <property type="term" value="C:plasma membrane"/>
    <property type="evidence" value="ECO:0007669"/>
    <property type="project" value="TreeGrafter"/>
</dbReference>
<dbReference type="GO" id="GO:0043709">
    <property type="term" value="P:cell adhesion involved in single-species biofilm formation"/>
    <property type="evidence" value="ECO:0007669"/>
    <property type="project" value="TreeGrafter"/>
</dbReference>
<evidence type="ECO:0000313" key="5">
    <source>
        <dbReference type="EMBL" id="MBB5047560.1"/>
    </source>
</evidence>
<evidence type="ECO:0000256" key="2">
    <source>
        <dbReference type="ARBA" id="ARBA00034247"/>
    </source>
</evidence>
<dbReference type="SUPFAM" id="SSF55073">
    <property type="entry name" value="Nucleotide cyclase"/>
    <property type="match status" value="1"/>
</dbReference>
<dbReference type="InterPro" id="IPR043128">
    <property type="entry name" value="Rev_trsase/Diguanyl_cyclase"/>
</dbReference>
<dbReference type="InterPro" id="IPR000160">
    <property type="entry name" value="GGDEF_dom"/>
</dbReference>
<dbReference type="Proteomes" id="UP000542353">
    <property type="component" value="Unassembled WGS sequence"/>
</dbReference>
<dbReference type="InterPro" id="IPR050469">
    <property type="entry name" value="Diguanylate_Cyclase"/>
</dbReference>
<keyword evidence="3" id="KW-0175">Coiled coil</keyword>
<dbReference type="Gene3D" id="3.30.70.270">
    <property type="match status" value="1"/>
</dbReference>
<comment type="catalytic activity">
    <reaction evidence="2">
        <text>2 GTP = 3',3'-c-di-GMP + 2 diphosphate</text>
        <dbReference type="Rhea" id="RHEA:24898"/>
        <dbReference type="ChEBI" id="CHEBI:33019"/>
        <dbReference type="ChEBI" id="CHEBI:37565"/>
        <dbReference type="ChEBI" id="CHEBI:58805"/>
        <dbReference type="EC" id="2.7.7.65"/>
    </reaction>
</comment>
<feature type="coiled-coil region" evidence="3">
    <location>
        <begin position="107"/>
        <end position="144"/>
    </location>
</feature>
<dbReference type="SMART" id="SM00267">
    <property type="entry name" value="GGDEF"/>
    <property type="match status" value="1"/>
</dbReference>
<reference evidence="5 6" key="1">
    <citation type="submission" date="2020-08" db="EMBL/GenBank/DDBJ databases">
        <title>Genomic Encyclopedia of Type Strains, Phase IV (KMG-IV): sequencing the most valuable type-strain genomes for metagenomic binning, comparative biology and taxonomic classification.</title>
        <authorList>
            <person name="Goeker M."/>
        </authorList>
    </citation>
    <scope>NUCLEOTIDE SEQUENCE [LARGE SCALE GENOMIC DNA]</scope>
    <source>
        <strain evidence="5 6">DSM 12706</strain>
    </source>
</reference>
<gene>
    <name evidence="5" type="ORF">HNR60_002317</name>
</gene>
<evidence type="ECO:0000256" key="3">
    <source>
        <dbReference type="SAM" id="Coils"/>
    </source>
</evidence>
<sequence>MSWITPELKQLSAVVAATLADDGTLIEANAGFLRVARLPAQQPANASVARAFVQPTFAALLRVVPDADGEIHHGLLTMGDPMAATRTLRGRVWHRDRVLQVLAEYDIDELERLNAKMLELNRDYAEAQFELAQTNIKLQQREAEILALTLTDSLTGVGNHRRLEQELATEIKRFERTGEPLSAFMADLDHFKSINDSYGHDVGDKVLAAFGALLRAQTRATEVAARIGGEEFVVLLPHTRLKEALLTAERIRAALQALSIASMPIRPTASFGVATMAKAESRDAFMRRVDTALYAAKRAGRNCVVAG</sequence>
<dbReference type="InterPro" id="IPR029787">
    <property type="entry name" value="Nucleotide_cyclase"/>
</dbReference>
<evidence type="ECO:0000313" key="6">
    <source>
        <dbReference type="Proteomes" id="UP000542353"/>
    </source>
</evidence>
<dbReference type="PROSITE" id="PS50887">
    <property type="entry name" value="GGDEF"/>
    <property type="match status" value="1"/>
</dbReference>
<dbReference type="PANTHER" id="PTHR45138">
    <property type="entry name" value="REGULATORY COMPONENTS OF SENSORY TRANSDUCTION SYSTEM"/>
    <property type="match status" value="1"/>
</dbReference>
<proteinExistence type="predicted"/>
<feature type="domain" description="GGDEF" evidence="4">
    <location>
        <begin position="179"/>
        <end position="307"/>
    </location>
</feature>
<dbReference type="GO" id="GO:0052621">
    <property type="term" value="F:diguanylate cyclase activity"/>
    <property type="evidence" value="ECO:0007669"/>
    <property type="project" value="UniProtKB-EC"/>
</dbReference>
<dbReference type="RefSeq" id="WP_184257506.1">
    <property type="nucleotide sequence ID" value="NZ_JACHIH010000012.1"/>
</dbReference>
<keyword evidence="6" id="KW-1185">Reference proteome</keyword>
<name>A0A7W7Z3X3_9BRAD</name>
<dbReference type="EC" id="2.7.7.65" evidence="1"/>
<dbReference type="AlphaFoldDB" id="A0A7W7Z3X3"/>